<feature type="chain" id="PRO_5040516027" description="Secreted protein" evidence="1">
    <location>
        <begin position="21"/>
        <end position="82"/>
    </location>
</feature>
<evidence type="ECO:0000256" key="1">
    <source>
        <dbReference type="SAM" id="SignalP"/>
    </source>
</evidence>
<evidence type="ECO:0008006" key="4">
    <source>
        <dbReference type="Google" id="ProtNLM"/>
    </source>
</evidence>
<dbReference type="AlphaFoldDB" id="A0A9P5NCH7"/>
<reference evidence="2" key="1">
    <citation type="submission" date="2020-11" db="EMBL/GenBank/DDBJ databases">
        <authorList>
            <consortium name="DOE Joint Genome Institute"/>
            <person name="Ahrendt S."/>
            <person name="Riley R."/>
            <person name="Andreopoulos W."/>
            <person name="LaButti K."/>
            <person name="Pangilinan J."/>
            <person name="Ruiz-duenas F.J."/>
            <person name="Barrasa J.M."/>
            <person name="Sanchez-Garcia M."/>
            <person name="Camarero S."/>
            <person name="Miyauchi S."/>
            <person name="Serrano A."/>
            <person name="Linde D."/>
            <person name="Babiker R."/>
            <person name="Drula E."/>
            <person name="Ayuso-Fernandez I."/>
            <person name="Pacheco R."/>
            <person name="Padilla G."/>
            <person name="Ferreira P."/>
            <person name="Barriuso J."/>
            <person name="Kellner H."/>
            <person name="Castanera R."/>
            <person name="Alfaro M."/>
            <person name="Ramirez L."/>
            <person name="Pisabarro A.G."/>
            <person name="Kuo A."/>
            <person name="Tritt A."/>
            <person name="Lipzen A."/>
            <person name="He G."/>
            <person name="Yan M."/>
            <person name="Ng V."/>
            <person name="Cullen D."/>
            <person name="Martin F."/>
            <person name="Rosso M.-N."/>
            <person name="Henrissat B."/>
            <person name="Hibbett D."/>
            <person name="Martinez A.T."/>
            <person name="Grigoriev I.V."/>
        </authorList>
    </citation>
    <scope>NUCLEOTIDE SEQUENCE</scope>
    <source>
        <strain evidence="2">AH 44721</strain>
    </source>
</reference>
<comment type="caution">
    <text evidence="2">The sequence shown here is derived from an EMBL/GenBank/DDBJ whole genome shotgun (WGS) entry which is preliminary data.</text>
</comment>
<protein>
    <recommendedName>
        <fullName evidence="4">Secreted protein</fullName>
    </recommendedName>
</protein>
<accession>A0A9P5NCH7</accession>
<sequence>MHAAALLCVLFLFISPPTGGCNIGVHKHYTFCSDEFFSAVYSLDTGFKAFSSLCSHPISFNNPFFLQSQVNDTPNGGCSIKS</sequence>
<keyword evidence="3" id="KW-1185">Reference proteome</keyword>
<evidence type="ECO:0000313" key="2">
    <source>
        <dbReference type="EMBL" id="KAF8879336.1"/>
    </source>
</evidence>
<dbReference type="EMBL" id="JADNYJ010000150">
    <property type="protein sequence ID" value="KAF8879336.1"/>
    <property type="molecule type" value="Genomic_DNA"/>
</dbReference>
<proteinExistence type="predicted"/>
<evidence type="ECO:0000313" key="3">
    <source>
        <dbReference type="Proteomes" id="UP000724874"/>
    </source>
</evidence>
<organism evidence="2 3">
    <name type="scientific">Gymnopilus junonius</name>
    <name type="common">Spectacular rustgill mushroom</name>
    <name type="synonym">Gymnopilus spectabilis subsp. junonius</name>
    <dbReference type="NCBI Taxonomy" id="109634"/>
    <lineage>
        <taxon>Eukaryota</taxon>
        <taxon>Fungi</taxon>
        <taxon>Dikarya</taxon>
        <taxon>Basidiomycota</taxon>
        <taxon>Agaricomycotina</taxon>
        <taxon>Agaricomycetes</taxon>
        <taxon>Agaricomycetidae</taxon>
        <taxon>Agaricales</taxon>
        <taxon>Agaricineae</taxon>
        <taxon>Hymenogastraceae</taxon>
        <taxon>Gymnopilus</taxon>
    </lineage>
</organism>
<gene>
    <name evidence="2" type="ORF">CPB84DRAFT_315661</name>
</gene>
<name>A0A9P5NCH7_GYMJU</name>
<feature type="signal peptide" evidence="1">
    <location>
        <begin position="1"/>
        <end position="20"/>
    </location>
</feature>
<dbReference type="Proteomes" id="UP000724874">
    <property type="component" value="Unassembled WGS sequence"/>
</dbReference>
<keyword evidence="1" id="KW-0732">Signal</keyword>